<organism evidence="2">
    <name type="scientific">Herbaspirillum huttiense subsp. nephrolepidis</name>
    <dbReference type="NCBI Taxonomy" id="3075126"/>
    <lineage>
        <taxon>Bacteria</taxon>
        <taxon>Pseudomonadati</taxon>
        <taxon>Pseudomonadota</taxon>
        <taxon>Betaproteobacteria</taxon>
        <taxon>Burkholderiales</taxon>
        <taxon>Oxalobacteraceae</taxon>
        <taxon>Herbaspirillum</taxon>
    </lineage>
</organism>
<name>A0AAE4GAZ7_9BURK</name>
<dbReference type="PANTHER" id="PTHR43581">
    <property type="entry name" value="ATP/GTP PHOSPHATASE"/>
    <property type="match status" value="1"/>
</dbReference>
<dbReference type="InterPro" id="IPR027417">
    <property type="entry name" value="P-loop_NTPase"/>
</dbReference>
<dbReference type="SUPFAM" id="SSF52540">
    <property type="entry name" value="P-loop containing nucleoside triphosphate hydrolases"/>
    <property type="match status" value="1"/>
</dbReference>
<sequence>MEKELVIIDELPTKPSWVTVIVGENGTQKSFLLLKIAQQVGKALREFRPLSDQIRIKNAGFSQLIALSRTPLDRFPRQSSRAARAFEREPPYTYFGQRALNGVAGSGASARNLVAALLGKRTALKNRASEFESIFGQLGLQPAVHVLFDVASKWTDVTYVDGERKVSLTSLARLKVTLGIVCDRFREGFPAGSREHSDALIVLKYIQVKKSMQRIEEIILSLSDDDEPQIYIHPNRTYSKTDTFSIAVWRMLFEAGILEITGTKFFAKKGHGSHWLKDVIPGRYLSSGQWSWLCTLGGLAAQITDGSLILIDEPENSLHPAWQRAYVPMLLKILNSTSGCQAILTTHAPLIASGLPPGSGNTRRLIRDITEESVTIRSEAALNTFGWSATDAYEVLFEIETTRAAIFTKEATEALHMIRDQNGALERQTELLDVLLVHQESLPEFDSMRHVLEGITADLTKLIGGSKL</sequence>
<evidence type="ECO:0000259" key="1">
    <source>
        <dbReference type="Pfam" id="PF13304"/>
    </source>
</evidence>
<dbReference type="GO" id="GO:0005524">
    <property type="term" value="F:ATP binding"/>
    <property type="evidence" value="ECO:0007669"/>
    <property type="project" value="InterPro"/>
</dbReference>
<gene>
    <name evidence="2" type="ORF">RJN63_18090</name>
</gene>
<protein>
    <submittedName>
        <fullName evidence="2">AAA family ATPase</fullName>
    </submittedName>
</protein>
<evidence type="ECO:0000313" key="2">
    <source>
        <dbReference type="EMBL" id="MDT0338755.1"/>
    </source>
</evidence>
<dbReference type="EMBL" id="JAVRAA010000009">
    <property type="protein sequence ID" value="MDT0338755.1"/>
    <property type="molecule type" value="Genomic_DNA"/>
</dbReference>
<accession>A0AAE4GAZ7</accession>
<proteinExistence type="predicted"/>
<dbReference type="InterPro" id="IPR003959">
    <property type="entry name" value="ATPase_AAA_core"/>
</dbReference>
<comment type="caution">
    <text evidence="2">The sequence shown here is derived from an EMBL/GenBank/DDBJ whole genome shotgun (WGS) entry which is preliminary data.</text>
</comment>
<feature type="domain" description="ATPase AAA-type core" evidence="1">
    <location>
        <begin position="285"/>
        <end position="351"/>
    </location>
</feature>
<reference evidence="2" key="1">
    <citation type="submission" date="2023-02" db="EMBL/GenBank/DDBJ databases">
        <title>Description of Herbaspirillum huttiense subsp. nephrolepsisexaltata and Herbaspirillum huttiense subsp. lycopersicon.</title>
        <authorList>
            <person name="Poudel M."/>
            <person name="Sharma A."/>
            <person name="Goss E."/>
            <person name="Tapia J.H."/>
            <person name="Harmon C.M."/>
            <person name="Jones J.B."/>
        </authorList>
    </citation>
    <scope>NUCLEOTIDE SEQUENCE</scope>
    <source>
        <strain evidence="2">NC40101</strain>
    </source>
</reference>
<dbReference type="PANTHER" id="PTHR43581:SF2">
    <property type="entry name" value="EXCINUCLEASE ATPASE SUBUNIT"/>
    <property type="match status" value="1"/>
</dbReference>
<dbReference type="Gene3D" id="3.40.50.300">
    <property type="entry name" value="P-loop containing nucleotide triphosphate hydrolases"/>
    <property type="match status" value="1"/>
</dbReference>
<dbReference type="Pfam" id="PF13304">
    <property type="entry name" value="AAA_21"/>
    <property type="match status" value="1"/>
</dbReference>
<dbReference type="InterPro" id="IPR051396">
    <property type="entry name" value="Bact_Antivir_Def_Nuclease"/>
</dbReference>
<dbReference type="AlphaFoldDB" id="A0AAE4GAZ7"/>
<dbReference type="GO" id="GO:0016887">
    <property type="term" value="F:ATP hydrolysis activity"/>
    <property type="evidence" value="ECO:0007669"/>
    <property type="project" value="InterPro"/>
</dbReference>